<protein>
    <recommendedName>
        <fullName evidence="3">UROD/MetE-like protein</fullName>
    </recommendedName>
</protein>
<dbReference type="Gene3D" id="3.20.20.210">
    <property type="match status" value="1"/>
</dbReference>
<dbReference type="Proteomes" id="UP000800092">
    <property type="component" value="Unassembled WGS sequence"/>
</dbReference>
<sequence>MSDPAGVHLVGSIPLSSTEEVFTKICQEIPKRLQSLPDGETGYRHGFVDWQTFVFPPGILRADKRDGPLQGDFEPTLDDIKPTKYSEPNAASYRTFQKLREQGIIPPGIRFQVSLPTPINTCFAHVDYAYRPKVEPLYMQRVVQDLKNLQAIIPAEDLAIQIDCAIEMGYLEYERGRLSQSNLVYIEGQRKGVINEMFKPHPSLEPLKETMADRVAELSSAVDSGVLLGIHLCYGDRGHEHFVQPKDTSLLVEMANAILERVDRQVQWIHMPVPRERTDIDYFKPLQGLRLGKTKLYLGLVHAQDQSGTEERVKVAQSVYGPSFGVATECGMGRTAREDLDSILLISKKVSAPVQIE</sequence>
<reference evidence="1" key="1">
    <citation type="journal article" date="2020" name="Stud. Mycol.">
        <title>101 Dothideomycetes genomes: a test case for predicting lifestyles and emergence of pathogens.</title>
        <authorList>
            <person name="Haridas S."/>
            <person name="Albert R."/>
            <person name="Binder M."/>
            <person name="Bloem J."/>
            <person name="Labutti K."/>
            <person name="Salamov A."/>
            <person name="Andreopoulos B."/>
            <person name="Baker S."/>
            <person name="Barry K."/>
            <person name="Bills G."/>
            <person name="Bluhm B."/>
            <person name="Cannon C."/>
            <person name="Castanera R."/>
            <person name="Culley D."/>
            <person name="Daum C."/>
            <person name="Ezra D."/>
            <person name="Gonzalez J."/>
            <person name="Henrissat B."/>
            <person name="Kuo A."/>
            <person name="Liang C."/>
            <person name="Lipzen A."/>
            <person name="Lutzoni F."/>
            <person name="Magnuson J."/>
            <person name="Mondo S."/>
            <person name="Nolan M."/>
            <person name="Ohm R."/>
            <person name="Pangilinan J."/>
            <person name="Park H.-J."/>
            <person name="Ramirez L."/>
            <person name="Alfaro M."/>
            <person name="Sun H."/>
            <person name="Tritt A."/>
            <person name="Yoshinaga Y."/>
            <person name="Zwiers L.-H."/>
            <person name="Turgeon B."/>
            <person name="Goodwin S."/>
            <person name="Spatafora J."/>
            <person name="Crous P."/>
            <person name="Grigoriev I."/>
        </authorList>
    </citation>
    <scope>NUCLEOTIDE SEQUENCE</scope>
    <source>
        <strain evidence="1">Tuck. ex Michener</strain>
    </source>
</reference>
<keyword evidence="2" id="KW-1185">Reference proteome</keyword>
<evidence type="ECO:0000313" key="2">
    <source>
        <dbReference type="Proteomes" id="UP000800092"/>
    </source>
</evidence>
<dbReference type="AlphaFoldDB" id="A0A6A6HCD6"/>
<dbReference type="InterPro" id="IPR038071">
    <property type="entry name" value="UROD/MetE-like_sf"/>
</dbReference>
<dbReference type="SUPFAM" id="SSF51726">
    <property type="entry name" value="UROD/MetE-like"/>
    <property type="match status" value="1"/>
</dbReference>
<proteinExistence type="predicted"/>
<gene>
    <name evidence="1" type="ORF">EV356DRAFT_120582</name>
</gene>
<evidence type="ECO:0000313" key="1">
    <source>
        <dbReference type="EMBL" id="KAF2235511.1"/>
    </source>
</evidence>
<accession>A0A6A6HCD6</accession>
<organism evidence="1 2">
    <name type="scientific">Viridothelium virens</name>
    <name type="common">Speckled blister lichen</name>
    <name type="synonym">Trypethelium virens</name>
    <dbReference type="NCBI Taxonomy" id="1048519"/>
    <lineage>
        <taxon>Eukaryota</taxon>
        <taxon>Fungi</taxon>
        <taxon>Dikarya</taxon>
        <taxon>Ascomycota</taxon>
        <taxon>Pezizomycotina</taxon>
        <taxon>Dothideomycetes</taxon>
        <taxon>Dothideomycetes incertae sedis</taxon>
        <taxon>Trypetheliales</taxon>
        <taxon>Trypetheliaceae</taxon>
        <taxon>Viridothelium</taxon>
    </lineage>
</organism>
<dbReference type="EMBL" id="ML991791">
    <property type="protein sequence ID" value="KAF2235511.1"/>
    <property type="molecule type" value="Genomic_DNA"/>
</dbReference>
<dbReference type="OrthoDB" id="5422863at2759"/>
<name>A0A6A6HCD6_VIRVR</name>
<evidence type="ECO:0008006" key="3">
    <source>
        <dbReference type="Google" id="ProtNLM"/>
    </source>
</evidence>